<dbReference type="EMBL" id="JBHSMI010000028">
    <property type="protein sequence ID" value="MFC5404623.1"/>
    <property type="molecule type" value="Genomic_DNA"/>
</dbReference>
<gene>
    <name evidence="1" type="ORF">ACFPOF_17950</name>
</gene>
<proteinExistence type="predicted"/>
<dbReference type="RefSeq" id="WP_378135078.1">
    <property type="nucleotide sequence ID" value="NZ_JBHSMI010000028.1"/>
</dbReference>
<reference evidence="2" key="1">
    <citation type="journal article" date="2019" name="Int. J. Syst. Evol. Microbiol.">
        <title>The Global Catalogue of Microorganisms (GCM) 10K type strain sequencing project: providing services to taxonomists for standard genome sequencing and annotation.</title>
        <authorList>
            <consortium name="The Broad Institute Genomics Platform"/>
            <consortium name="The Broad Institute Genome Sequencing Center for Infectious Disease"/>
            <person name="Wu L."/>
            <person name="Ma J."/>
        </authorList>
    </citation>
    <scope>NUCLEOTIDE SEQUENCE [LARGE SCALE GENOMIC DNA]</scope>
    <source>
        <strain evidence="2">CGMCC 1.18575</strain>
    </source>
</reference>
<evidence type="ECO:0000313" key="1">
    <source>
        <dbReference type="EMBL" id="MFC5404623.1"/>
    </source>
</evidence>
<accession>A0ABW0HUM2</accession>
<evidence type="ECO:0008006" key="3">
    <source>
        <dbReference type="Google" id="ProtNLM"/>
    </source>
</evidence>
<keyword evidence="2" id="KW-1185">Reference proteome</keyword>
<evidence type="ECO:0000313" key="2">
    <source>
        <dbReference type="Proteomes" id="UP001596113"/>
    </source>
</evidence>
<name>A0ABW0HUM2_9BACL</name>
<dbReference type="Proteomes" id="UP001596113">
    <property type="component" value="Unassembled WGS sequence"/>
</dbReference>
<sequence>MDYKVKATFNPPAGKRGERVRLEVEYESAEDIGMLDRSVLRIGSNGIFDVMKQEGDRKFSWTYVIPWEAPIRSYDIEFYALDPKGQKGPVQTVRYQVTG</sequence>
<organism evidence="1 2">
    <name type="scientific">Cohnella soli</name>
    <dbReference type="NCBI Taxonomy" id="425005"/>
    <lineage>
        <taxon>Bacteria</taxon>
        <taxon>Bacillati</taxon>
        <taxon>Bacillota</taxon>
        <taxon>Bacilli</taxon>
        <taxon>Bacillales</taxon>
        <taxon>Paenibacillaceae</taxon>
        <taxon>Cohnella</taxon>
    </lineage>
</organism>
<comment type="caution">
    <text evidence="1">The sequence shown here is derived from an EMBL/GenBank/DDBJ whole genome shotgun (WGS) entry which is preliminary data.</text>
</comment>
<protein>
    <recommendedName>
        <fullName evidence="3">Intracellular proteinase inhibitor BsuPI domain-containing protein</fullName>
    </recommendedName>
</protein>